<gene>
    <name evidence="1" type="ORF">FH972_008890</name>
</gene>
<protein>
    <submittedName>
        <fullName evidence="1">Uncharacterized protein</fullName>
    </submittedName>
</protein>
<reference evidence="1 2" key="1">
    <citation type="submission" date="2019-06" db="EMBL/GenBank/DDBJ databases">
        <title>A chromosomal-level reference genome of Carpinus fangiana (Coryloideae, Betulaceae).</title>
        <authorList>
            <person name="Yang X."/>
            <person name="Wang Z."/>
            <person name="Zhang L."/>
            <person name="Hao G."/>
            <person name="Liu J."/>
            <person name="Yang Y."/>
        </authorList>
    </citation>
    <scope>NUCLEOTIDE SEQUENCE [LARGE SCALE GENOMIC DNA]</scope>
    <source>
        <strain evidence="1">Cfa_2016G</strain>
        <tissue evidence="1">Leaf</tissue>
    </source>
</reference>
<name>A0A5N6R3J4_9ROSI</name>
<sequence>MVRPLVVLDSNNVDVGVEKDCGEARIGAGPFEEDQRLALHELQGLRLECDGLGLGEDEIGRFSVLGARLGCVDSEVLLES</sequence>
<evidence type="ECO:0000313" key="1">
    <source>
        <dbReference type="EMBL" id="KAE8023154.1"/>
    </source>
</evidence>
<accession>A0A5N6R3J4</accession>
<dbReference type="AlphaFoldDB" id="A0A5N6R3J4"/>
<keyword evidence="2" id="KW-1185">Reference proteome</keyword>
<dbReference type="EMBL" id="CM017323">
    <property type="protein sequence ID" value="KAE8023154.1"/>
    <property type="molecule type" value="Genomic_DNA"/>
</dbReference>
<proteinExistence type="predicted"/>
<organism evidence="1 2">
    <name type="scientific">Carpinus fangiana</name>
    <dbReference type="NCBI Taxonomy" id="176857"/>
    <lineage>
        <taxon>Eukaryota</taxon>
        <taxon>Viridiplantae</taxon>
        <taxon>Streptophyta</taxon>
        <taxon>Embryophyta</taxon>
        <taxon>Tracheophyta</taxon>
        <taxon>Spermatophyta</taxon>
        <taxon>Magnoliopsida</taxon>
        <taxon>eudicotyledons</taxon>
        <taxon>Gunneridae</taxon>
        <taxon>Pentapetalae</taxon>
        <taxon>rosids</taxon>
        <taxon>fabids</taxon>
        <taxon>Fagales</taxon>
        <taxon>Betulaceae</taxon>
        <taxon>Carpinus</taxon>
    </lineage>
</organism>
<dbReference type="Proteomes" id="UP000327013">
    <property type="component" value="Chromosome 3"/>
</dbReference>
<evidence type="ECO:0000313" key="2">
    <source>
        <dbReference type="Proteomes" id="UP000327013"/>
    </source>
</evidence>